<dbReference type="Proteomes" id="UP000594261">
    <property type="component" value="Chromosome 3"/>
</dbReference>
<dbReference type="PANTHER" id="PTHR33116">
    <property type="entry name" value="REVERSE TRANSCRIPTASE ZINC-BINDING DOMAIN-CONTAINING PROTEIN-RELATED-RELATED"/>
    <property type="match status" value="1"/>
</dbReference>
<organism evidence="2 3">
    <name type="scientific">Quercus lobata</name>
    <name type="common">Valley oak</name>
    <dbReference type="NCBI Taxonomy" id="97700"/>
    <lineage>
        <taxon>Eukaryota</taxon>
        <taxon>Viridiplantae</taxon>
        <taxon>Streptophyta</taxon>
        <taxon>Embryophyta</taxon>
        <taxon>Tracheophyta</taxon>
        <taxon>Spermatophyta</taxon>
        <taxon>Magnoliopsida</taxon>
        <taxon>eudicotyledons</taxon>
        <taxon>Gunneridae</taxon>
        <taxon>Pentapetalae</taxon>
        <taxon>rosids</taxon>
        <taxon>fabids</taxon>
        <taxon>Fagales</taxon>
        <taxon>Fagaceae</taxon>
        <taxon>Quercus</taxon>
    </lineage>
</organism>
<reference evidence="2 3" key="1">
    <citation type="journal article" date="2016" name="G3 (Bethesda)">
        <title>First Draft Assembly and Annotation of the Genome of a California Endemic Oak Quercus lobata Nee (Fagaceae).</title>
        <authorList>
            <person name="Sork V.L."/>
            <person name="Fitz-Gibbon S.T."/>
            <person name="Puiu D."/>
            <person name="Crepeau M."/>
            <person name="Gugger P.F."/>
            <person name="Sherman R."/>
            <person name="Stevens K."/>
            <person name="Langley C.H."/>
            <person name="Pellegrini M."/>
            <person name="Salzberg S.L."/>
        </authorList>
    </citation>
    <scope>NUCLEOTIDE SEQUENCE [LARGE SCALE GENOMIC DNA]</scope>
    <source>
        <strain evidence="2 3">cv. SW786</strain>
    </source>
</reference>
<dbReference type="EMBL" id="LRBV02000003">
    <property type="status" value="NOT_ANNOTATED_CDS"/>
    <property type="molecule type" value="Genomic_DNA"/>
</dbReference>
<proteinExistence type="predicted"/>
<dbReference type="InParanoid" id="A0A7N2R1Z5"/>
<dbReference type="EnsemblPlants" id="QL03p067857:mrna">
    <property type="protein sequence ID" value="QL03p067857:mrna"/>
    <property type="gene ID" value="QL03p067857"/>
</dbReference>
<dbReference type="AlphaFoldDB" id="A0A7N2R1Z5"/>
<evidence type="ECO:0000313" key="2">
    <source>
        <dbReference type="EnsemblPlants" id="QL03p067857:mrna"/>
    </source>
</evidence>
<keyword evidence="3" id="KW-1185">Reference proteome</keyword>
<sequence>MDSIIRAFWWGHECSENKLHLVQWDRVSQPKKFGGLGIKKFKHLNQAMLHKQYWRISQNPQLLVAKTFKARILQVPQNQLPTGTVGDPIDHHNIIWKVDLVRKLYPFPQANEILQIPISKTDSVQDKLLWKYSREGNYQVKRAYELIAQDIARQSRPCRLRMAGGGVSLMSNGVQCVMRRKKVSTHLFLHCPFARACWHGSMLSIHTTELNHISVQQWIEQLISSYNRNGAEKQSQTGTVQEAGRAAASDQEGRVHQIRAEQGGRV</sequence>
<name>A0A7N2R1Z5_QUELO</name>
<feature type="compositionally biased region" description="Basic and acidic residues" evidence="1">
    <location>
        <begin position="251"/>
        <end position="266"/>
    </location>
</feature>
<dbReference type="PANTHER" id="PTHR33116:SF86">
    <property type="entry name" value="REVERSE TRANSCRIPTASE DOMAIN-CONTAINING PROTEIN"/>
    <property type="match status" value="1"/>
</dbReference>
<evidence type="ECO:0000256" key="1">
    <source>
        <dbReference type="SAM" id="MobiDB-lite"/>
    </source>
</evidence>
<evidence type="ECO:0000313" key="3">
    <source>
        <dbReference type="Proteomes" id="UP000594261"/>
    </source>
</evidence>
<reference evidence="2" key="2">
    <citation type="submission" date="2021-01" db="UniProtKB">
        <authorList>
            <consortium name="EnsemblPlants"/>
        </authorList>
    </citation>
    <scope>IDENTIFICATION</scope>
</reference>
<evidence type="ECO:0008006" key="4">
    <source>
        <dbReference type="Google" id="ProtNLM"/>
    </source>
</evidence>
<dbReference type="OMA" id="GHECSEN"/>
<feature type="region of interest" description="Disordered" evidence="1">
    <location>
        <begin position="233"/>
        <end position="266"/>
    </location>
</feature>
<accession>A0A7N2R1Z5</accession>
<protein>
    <recommendedName>
        <fullName evidence="4">Reverse transcriptase zinc-binding domain-containing protein</fullName>
    </recommendedName>
</protein>
<dbReference type="Gramene" id="QL03p067857:mrna">
    <property type="protein sequence ID" value="QL03p067857:mrna"/>
    <property type="gene ID" value="QL03p067857"/>
</dbReference>